<reference evidence="3 4" key="1">
    <citation type="journal article" date="2005" name="Genome Res.">
        <title>Comparative and functional genomic analyses of the pathogenicity of phytopathogen Xanthomonas campestris pv. campestris.</title>
        <authorList>
            <person name="Qian W."/>
            <person name="Jia Y."/>
            <person name="Ren S.X."/>
            <person name="He Y.Q."/>
            <person name="Feng J.X."/>
            <person name="Lu L.F."/>
            <person name="Sun Q."/>
            <person name="Ying G."/>
            <person name="Tang D.J."/>
            <person name="Tang H."/>
            <person name="Wu W."/>
            <person name="Hao P."/>
            <person name="Wang L."/>
            <person name="Jiang B.L."/>
            <person name="Zeng S."/>
            <person name="Gu W.Y."/>
            <person name="Lu G."/>
            <person name="Rong L."/>
            <person name="Tian Y."/>
            <person name="Yao Z."/>
            <person name="Fu G."/>
            <person name="Chen B."/>
            <person name="Fang R."/>
            <person name="Qiang B."/>
            <person name="Chen Z."/>
            <person name="Zhao G.P."/>
            <person name="Tang J.L."/>
            <person name="He C."/>
        </authorList>
    </citation>
    <scope>NUCLEOTIDE SEQUENCE [LARGE SCALE GENOMIC DNA]</scope>
    <source>
        <strain evidence="3 4">8004</strain>
    </source>
</reference>
<dbReference type="Gene3D" id="2.120.10.30">
    <property type="entry name" value="TolB, C-terminal domain"/>
    <property type="match status" value="2"/>
</dbReference>
<proteinExistence type="predicted"/>
<evidence type="ECO:0000256" key="2">
    <source>
        <dbReference type="SAM" id="MobiDB-lite"/>
    </source>
</evidence>
<dbReference type="SUPFAM" id="SSF52833">
    <property type="entry name" value="Thioredoxin-like"/>
    <property type="match status" value="1"/>
</dbReference>
<dbReference type="PANTHER" id="PTHR46388:SF2">
    <property type="entry name" value="NHL REPEAT-CONTAINING PROTEIN 2"/>
    <property type="match status" value="1"/>
</dbReference>
<gene>
    <name evidence="3" type="ordered locus">XC_1999</name>
</gene>
<feature type="region of interest" description="Disordered" evidence="2">
    <location>
        <begin position="1"/>
        <end position="23"/>
    </location>
</feature>
<sequence>MAAGRYRRAPDRGQTHPRLTGLGHNHCMTAQLTQELPEFPTWLNARPSTLQEHRGRALVLAFVNASSVWCAERLAELARWQARSPGRLQVIVVQVPRFDSERMPQRSLKQLRGHGVSAPILLDKDWETWRRFGIESWPTLVLLDAYGRERQRLVGVTGDLDKALAALCEGQQPPSDADLHGVAERDPEPRLALRFPTGLAATEDRLYIADTGHHRILECTHSGRVLRQFGHGNADLIDGGVGEAAFRRPQGLALEREELYVADTGNHALRRINLRSGQVDTLCGTGRSGEPIEGPLASAGASPLNYPQGLAVADNQLLIAMAGDNRIWSYHLGRAALSARAGTGSLEIRDGSGHLAAFAQPAGLAAVQQVAYVCDGLGSSIRTMQLRGDLVQTLVGGQGTWQFGEDDGPRSAARLQFPQAIALAADSPMLWVADTGNGRLRCLRLGGGELTTVALPRRLHGPAGLAVAGGAVWIAETDAHAVLRYDLATGALSDVSIDE</sequence>
<dbReference type="InterPro" id="IPR001258">
    <property type="entry name" value="NHL_repeat"/>
</dbReference>
<dbReference type="Pfam" id="PF01436">
    <property type="entry name" value="NHL"/>
    <property type="match status" value="2"/>
</dbReference>
<dbReference type="PANTHER" id="PTHR46388">
    <property type="entry name" value="NHL REPEAT-CONTAINING PROTEIN 2"/>
    <property type="match status" value="1"/>
</dbReference>
<evidence type="ECO:0000313" key="3">
    <source>
        <dbReference type="EMBL" id="AAY49062.1"/>
    </source>
</evidence>
<dbReference type="EMBL" id="CP000050">
    <property type="protein sequence ID" value="AAY49062.1"/>
    <property type="molecule type" value="Genomic_DNA"/>
</dbReference>
<dbReference type="HOGENOM" id="CLU_013730_1_0_6"/>
<evidence type="ECO:0000256" key="1">
    <source>
        <dbReference type="ARBA" id="ARBA00022737"/>
    </source>
</evidence>
<dbReference type="KEGG" id="xcb:XC_1999"/>
<dbReference type="SUPFAM" id="SSF101898">
    <property type="entry name" value="NHL repeat"/>
    <property type="match status" value="1"/>
</dbReference>
<name>A0A0H2X766_XANC8</name>
<dbReference type="Gene3D" id="3.40.30.10">
    <property type="entry name" value="Glutaredoxin"/>
    <property type="match status" value="1"/>
</dbReference>
<dbReference type="AlphaFoldDB" id="A0A0H2X766"/>
<evidence type="ECO:0000313" key="4">
    <source>
        <dbReference type="Proteomes" id="UP000000420"/>
    </source>
</evidence>
<keyword evidence="1" id="KW-0677">Repeat</keyword>
<organism evidence="3 4">
    <name type="scientific">Xanthomonas campestris pv. campestris (strain 8004)</name>
    <dbReference type="NCBI Taxonomy" id="314565"/>
    <lineage>
        <taxon>Bacteria</taxon>
        <taxon>Pseudomonadati</taxon>
        <taxon>Pseudomonadota</taxon>
        <taxon>Gammaproteobacteria</taxon>
        <taxon>Lysobacterales</taxon>
        <taxon>Lysobacteraceae</taxon>
        <taxon>Xanthomonas</taxon>
    </lineage>
</organism>
<accession>A0A0H2X766</accession>
<dbReference type="InterPro" id="IPR036249">
    <property type="entry name" value="Thioredoxin-like_sf"/>
</dbReference>
<evidence type="ECO:0008006" key="5">
    <source>
        <dbReference type="Google" id="ProtNLM"/>
    </source>
</evidence>
<dbReference type="InterPro" id="IPR011042">
    <property type="entry name" value="6-blade_b-propeller_TolB-like"/>
</dbReference>
<protein>
    <recommendedName>
        <fullName evidence="5">Nhl repeat protein</fullName>
    </recommendedName>
</protein>
<dbReference type="Proteomes" id="UP000000420">
    <property type="component" value="Chromosome"/>
</dbReference>